<dbReference type="GeneID" id="4317856"/>
<gene>
    <name evidence="4" type="ORF">ATEG_03092</name>
</gene>
<evidence type="ECO:0000313" key="4">
    <source>
        <dbReference type="EMBL" id="EAU36366.1"/>
    </source>
</evidence>
<name>Q0CT92_ASPTN</name>
<organism evidence="4 5">
    <name type="scientific">Aspergillus terreus (strain NIH 2624 / FGSC A1156)</name>
    <dbReference type="NCBI Taxonomy" id="341663"/>
    <lineage>
        <taxon>Eukaryota</taxon>
        <taxon>Fungi</taxon>
        <taxon>Dikarya</taxon>
        <taxon>Ascomycota</taxon>
        <taxon>Pezizomycotina</taxon>
        <taxon>Eurotiomycetes</taxon>
        <taxon>Eurotiomycetidae</taxon>
        <taxon>Eurotiales</taxon>
        <taxon>Aspergillaceae</taxon>
        <taxon>Aspergillus</taxon>
        <taxon>Aspergillus subgen. Circumdati</taxon>
    </lineage>
</organism>
<feature type="binding site" evidence="3">
    <location>
        <position position="193"/>
    </location>
    <ligand>
        <name>dimethylallyl diphosphate</name>
        <dbReference type="ChEBI" id="CHEBI:57623"/>
    </ligand>
</feature>
<dbReference type="VEuPathDB" id="FungiDB:ATEG_03092"/>
<feature type="binding site" evidence="3">
    <location>
        <position position="271"/>
    </location>
    <ligand>
        <name>dimethylallyl diphosphate</name>
        <dbReference type="ChEBI" id="CHEBI:57623"/>
    </ligand>
</feature>
<feature type="binding site" evidence="3">
    <location>
        <position position="365"/>
    </location>
    <ligand>
        <name>dimethylallyl diphosphate</name>
        <dbReference type="ChEBI" id="CHEBI:57623"/>
    </ligand>
</feature>
<dbReference type="AlphaFoldDB" id="Q0CT92"/>
<sequence>MGSTDKTSQQTPYETLSASLYSPDYDQHDWWHGAAPALGKILQDADYDVHRQYQYLSLFAHHIVPALGPSPRNTRPALYQSVLDTAGFLKLSQNFQQFGCTTRLLLEPTSYHTNVVGNRINGLLTPETLTRLQHTCDSDIDLQPYHQIAGELVLSTTEQGRLQQQNDGRIPDLLRLTDYIGLDLRPDGHITLKYYRSLLGKATATGTTASTLAFRAIRRADTCGSREPALARIEGYLHDRTQEQEQGRAPPETAPQAFVLSCDLVDVARARFKIYILDPLVSMDRVADLWTLGGRLGGVPEVVRGLELLRELWAVLGLEEGYHFLSCDAGTDGGGVHASRPRFFDNQFLFAYFELRPGDPYPRPQMYFNLGTLRDSAVVDTVSAFFEKLGWMDRARRYKEDVSSYYPSCNLDESFDRLGVLSFSYTAEQGPYITTYYRRVADLL</sequence>
<feature type="binding site" evidence="3">
    <location>
        <position position="103"/>
    </location>
    <ligand>
        <name>dimethylallyl diphosphate</name>
        <dbReference type="ChEBI" id="CHEBI:57623"/>
    </ligand>
</feature>
<feature type="binding site" evidence="3">
    <location>
        <position position="367"/>
    </location>
    <ligand>
        <name>dimethylallyl diphosphate</name>
        <dbReference type="ChEBI" id="CHEBI:57623"/>
    </ligand>
</feature>
<feature type="binding site" evidence="3">
    <location>
        <position position="275"/>
    </location>
    <ligand>
        <name>dimethylallyl diphosphate</name>
        <dbReference type="ChEBI" id="CHEBI:57623"/>
    </ligand>
</feature>
<dbReference type="Proteomes" id="UP000007963">
    <property type="component" value="Unassembled WGS sequence"/>
</dbReference>
<keyword evidence="2" id="KW-0808">Transferase</keyword>
<dbReference type="PIRSF" id="PIRSF000509">
    <property type="entry name" value="Trp_DMAT"/>
    <property type="match status" value="1"/>
</dbReference>
<proteinExistence type="inferred from homology"/>
<feature type="binding site" evidence="3">
    <location>
        <begin position="82"/>
        <end position="83"/>
    </location>
    <ligand>
        <name>L-tryptophan</name>
        <dbReference type="ChEBI" id="CHEBI:57912"/>
    </ligand>
</feature>
<comment type="similarity">
    <text evidence="1">Belongs to the tryptophan dimethylallyltransferase family.</text>
</comment>
<dbReference type="GO" id="GO:0016765">
    <property type="term" value="F:transferase activity, transferring alkyl or aryl (other than methyl) groups"/>
    <property type="evidence" value="ECO:0007669"/>
    <property type="project" value="InterPro"/>
</dbReference>
<evidence type="ECO:0000256" key="2">
    <source>
        <dbReference type="ARBA" id="ARBA00022679"/>
    </source>
</evidence>
<dbReference type="InterPro" id="IPR012148">
    <property type="entry name" value="ABBA_DMATS-like"/>
</dbReference>
<dbReference type="InterPro" id="IPR017795">
    <property type="entry name" value="ABBA_NscD-like"/>
</dbReference>
<feature type="binding site" evidence="3">
    <location>
        <position position="195"/>
    </location>
    <ligand>
        <name>dimethylallyl diphosphate</name>
        <dbReference type="ChEBI" id="CHEBI:57623"/>
    </ligand>
</feature>
<dbReference type="RefSeq" id="XP_001212270.1">
    <property type="nucleotide sequence ID" value="XM_001212270.1"/>
</dbReference>
<dbReference type="EMBL" id="CH476597">
    <property type="protein sequence ID" value="EAU36366.1"/>
    <property type="molecule type" value="Genomic_DNA"/>
</dbReference>
<dbReference type="Pfam" id="PF11991">
    <property type="entry name" value="Trp_DMAT"/>
    <property type="match status" value="1"/>
</dbReference>
<evidence type="ECO:0000256" key="3">
    <source>
        <dbReference type="PIRSR" id="PIRSR000509-1"/>
    </source>
</evidence>
<dbReference type="SFLD" id="SFLDS00036">
    <property type="entry name" value="Aromatic_Prenyltransferase"/>
    <property type="match status" value="1"/>
</dbReference>
<dbReference type="PANTHER" id="PTHR40627:SF3">
    <property type="entry name" value="PRENYLTRANSFERASE ASQH2-RELATED"/>
    <property type="match status" value="1"/>
</dbReference>
<evidence type="ECO:0000313" key="5">
    <source>
        <dbReference type="Proteomes" id="UP000007963"/>
    </source>
</evidence>
<dbReference type="InterPro" id="IPR033964">
    <property type="entry name" value="ABBA"/>
</dbReference>
<dbReference type="OMA" id="RENMAAC"/>
<dbReference type="PANTHER" id="PTHR40627">
    <property type="entry name" value="INDOLE PRENYLTRANSFERASE TDIB-RELATED"/>
    <property type="match status" value="1"/>
</dbReference>
<protein>
    <submittedName>
        <fullName evidence="4">Uncharacterized protein</fullName>
    </submittedName>
</protein>
<feature type="binding site" evidence="3">
    <location>
        <position position="273"/>
    </location>
    <ligand>
        <name>dimethylallyl diphosphate</name>
        <dbReference type="ChEBI" id="CHEBI:57623"/>
    </ligand>
</feature>
<dbReference type="CDD" id="cd13929">
    <property type="entry name" value="PT-DMATS_CymD"/>
    <property type="match status" value="1"/>
</dbReference>
<dbReference type="HOGENOM" id="CLU_037431_0_0_1"/>
<dbReference type="eggNOG" id="ENOG502RHNQ">
    <property type="taxonomic scope" value="Eukaryota"/>
</dbReference>
<dbReference type="NCBIfam" id="TIGR03429">
    <property type="entry name" value="arom_pren_DMATS"/>
    <property type="match status" value="1"/>
</dbReference>
<reference evidence="5" key="1">
    <citation type="submission" date="2005-09" db="EMBL/GenBank/DDBJ databases">
        <title>Annotation of the Aspergillus terreus NIH2624 genome.</title>
        <authorList>
            <person name="Birren B.W."/>
            <person name="Lander E.S."/>
            <person name="Galagan J.E."/>
            <person name="Nusbaum C."/>
            <person name="Devon K."/>
            <person name="Henn M."/>
            <person name="Ma L.-J."/>
            <person name="Jaffe D.B."/>
            <person name="Butler J."/>
            <person name="Alvarez P."/>
            <person name="Gnerre S."/>
            <person name="Grabherr M."/>
            <person name="Kleber M."/>
            <person name="Mauceli E.W."/>
            <person name="Brockman W."/>
            <person name="Rounsley S."/>
            <person name="Young S.K."/>
            <person name="LaButti K."/>
            <person name="Pushparaj V."/>
            <person name="DeCaprio D."/>
            <person name="Crawford M."/>
            <person name="Koehrsen M."/>
            <person name="Engels R."/>
            <person name="Montgomery P."/>
            <person name="Pearson M."/>
            <person name="Howarth C."/>
            <person name="Larson L."/>
            <person name="Luoma S."/>
            <person name="White J."/>
            <person name="Alvarado L."/>
            <person name="Kodira C.D."/>
            <person name="Zeng Q."/>
            <person name="Oleary S."/>
            <person name="Yandava C."/>
            <person name="Denning D.W."/>
            <person name="Nierman W.C."/>
            <person name="Milne T."/>
            <person name="Madden K."/>
        </authorList>
    </citation>
    <scope>NUCLEOTIDE SEQUENCE [LARGE SCALE GENOMIC DNA]</scope>
    <source>
        <strain evidence="5">NIH 2624 / FGSC A1156</strain>
    </source>
</reference>
<evidence type="ECO:0000256" key="1">
    <source>
        <dbReference type="ARBA" id="ARBA00010209"/>
    </source>
</evidence>
<dbReference type="OrthoDB" id="5392033at2759"/>
<accession>Q0CT92</accession>
<dbReference type="GO" id="GO:0009820">
    <property type="term" value="P:alkaloid metabolic process"/>
    <property type="evidence" value="ECO:0007669"/>
    <property type="project" value="InterPro"/>
</dbReference>